<dbReference type="Pfam" id="PF25917">
    <property type="entry name" value="BSH_RND"/>
    <property type="match status" value="1"/>
</dbReference>
<proteinExistence type="predicted"/>
<sequence length="334" mass="35082">MKHLKLIILAVAVVAVGGGLWLWWQHERIHPSTDDAYLKANVLTIAPQVGGAIETVAVIENQHVAAGDVLFGIDTTDLEQQVQAAQASYEAAMQQTSAAITDLSSVSAQVDSAQAALKDAQDSFDRTATLFQKGDVAQAALDQATSARDQAKAALDSAQSALASARERAGQAGDDNPAVRAAKAQLTLAQTNLARAEVTAPVSGWVSNLDLRPGALVAPNMPLFSLVEDGDWWIDANFKETDLARLRPGQPVAVDIDMYPGLTLDGTVQSLGAGSGAVFSLLPPQNASGNWVKVTQRFPVRIALDTRPDDPALQLRVGASTSVTVDTSGLDTAK</sequence>
<organism evidence="6 7">
    <name type="scientific">Sagittula marina</name>
    <dbReference type="NCBI Taxonomy" id="943940"/>
    <lineage>
        <taxon>Bacteria</taxon>
        <taxon>Pseudomonadati</taxon>
        <taxon>Pseudomonadota</taxon>
        <taxon>Alphaproteobacteria</taxon>
        <taxon>Rhodobacterales</taxon>
        <taxon>Roseobacteraceae</taxon>
        <taxon>Sagittula</taxon>
    </lineage>
</organism>
<keyword evidence="2" id="KW-0175">Coiled coil</keyword>
<keyword evidence="3" id="KW-0812">Transmembrane</keyword>
<gene>
    <name evidence="6" type="ORF">GGQ68_002213</name>
</gene>
<feature type="domain" description="Multidrug resistance protein MdtA-like barrel-sandwich hybrid" evidence="4">
    <location>
        <begin position="42"/>
        <end position="222"/>
    </location>
</feature>
<dbReference type="Pfam" id="PF25963">
    <property type="entry name" value="Beta-barrel_AAEA"/>
    <property type="match status" value="1"/>
</dbReference>
<dbReference type="GO" id="GO:0055085">
    <property type="term" value="P:transmembrane transport"/>
    <property type="evidence" value="ECO:0007669"/>
    <property type="project" value="InterPro"/>
</dbReference>
<protein>
    <submittedName>
        <fullName evidence="6">Membrane fusion protein (Multidrug efflux system)</fullName>
    </submittedName>
</protein>
<evidence type="ECO:0000256" key="2">
    <source>
        <dbReference type="SAM" id="Coils"/>
    </source>
</evidence>
<dbReference type="InterPro" id="IPR058634">
    <property type="entry name" value="AaeA-lik-b-barrel"/>
</dbReference>
<dbReference type="InterPro" id="IPR058625">
    <property type="entry name" value="MdtA-like_BSH"/>
</dbReference>
<accession>A0A7W6DSI1</accession>
<dbReference type="EMBL" id="JACIEJ010000005">
    <property type="protein sequence ID" value="MBB3985875.1"/>
    <property type="molecule type" value="Genomic_DNA"/>
</dbReference>
<feature type="coiled-coil region" evidence="2">
    <location>
        <begin position="75"/>
        <end position="199"/>
    </location>
</feature>
<dbReference type="PANTHER" id="PTHR30386">
    <property type="entry name" value="MEMBRANE FUSION SUBUNIT OF EMRAB-TOLC MULTIDRUG EFFLUX PUMP"/>
    <property type="match status" value="1"/>
</dbReference>
<evidence type="ECO:0000313" key="6">
    <source>
        <dbReference type="EMBL" id="MBB3985875.1"/>
    </source>
</evidence>
<evidence type="ECO:0000256" key="1">
    <source>
        <dbReference type="ARBA" id="ARBA00004196"/>
    </source>
</evidence>
<feature type="domain" description="p-hydroxybenzoic acid efflux pump subunit AaeA-like beta-barrel" evidence="5">
    <location>
        <begin position="233"/>
        <end position="323"/>
    </location>
</feature>
<dbReference type="InterPro" id="IPR050739">
    <property type="entry name" value="MFP"/>
</dbReference>
<dbReference type="GO" id="GO:0030313">
    <property type="term" value="C:cell envelope"/>
    <property type="evidence" value="ECO:0007669"/>
    <property type="project" value="UniProtKB-SubCell"/>
</dbReference>
<feature type="transmembrane region" description="Helical" evidence="3">
    <location>
        <begin position="7"/>
        <end position="24"/>
    </location>
</feature>
<dbReference type="SUPFAM" id="SSF111369">
    <property type="entry name" value="HlyD-like secretion proteins"/>
    <property type="match status" value="3"/>
</dbReference>
<dbReference type="PANTHER" id="PTHR30386:SF19">
    <property type="entry name" value="MULTIDRUG EXPORT PROTEIN EMRA-RELATED"/>
    <property type="match status" value="1"/>
</dbReference>
<evidence type="ECO:0000259" key="4">
    <source>
        <dbReference type="Pfam" id="PF25917"/>
    </source>
</evidence>
<evidence type="ECO:0000313" key="7">
    <source>
        <dbReference type="Proteomes" id="UP000541426"/>
    </source>
</evidence>
<comment type="caution">
    <text evidence="6">The sequence shown here is derived from an EMBL/GenBank/DDBJ whole genome shotgun (WGS) entry which is preliminary data.</text>
</comment>
<dbReference type="Gene3D" id="2.40.30.170">
    <property type="match status" value="1"/>
</dbReference>
<name>A0A7W6DSI1_9RHOB</name>
<keyword evidence="7" id="KW-1185">Reference proteome</keyword>
<dbReference type="AlphaFoldDB" id="A0A7W6DSI1"/>
<dbReference type="RefSeq" id="WP_183965824.1">
    <property type="nucleotide sequence ID" value="NZ_BAABBZ010000007.1"/>
</dbReference>
<keyword evidence="3" id="KW-0472">Membrane</keyword>
<evidence type="ECO:0000256" key="3">
    <source>
        <dbReference type="SAM" id="Phobius"/>
    </source>
</evidence>
<dbReference type="Gene3D" id="1.10.287.470">
    <property type="entry name" value="Helix hairpin bin"/>
    <property type="match status" value="1"/>
</dbReference>
<dbReference type="Gene3D" id="2.40.50.100">
    <property type="match status" value="1"/>
</dbReference>
<keyword evidence="3" id="KW-1133">Transmembrane helix</keyword>
<reference evidence="6 7" key="1">
    <citation type="submission" date="2020-08" db="EMBL/GenBank/DDBJ databases">
        <title>Genomic Encyclopedia of Type Strains, Phase IV (KMG-IV): sequencing the most valuable type-strain genomes for metagenomic binning, comparative biology and taxonomic classification.</title>
        <authorList>
            <person name="Goeker M."/>
        </authorList>
    </citation>
    <scope>NUCLEOTIDE SEQUENCE [LARGE SCALE GENOMIC DNA]</scope>
    <source>
        <strain evidence="6 7">DSM 102235</strain>
    </source>
</reference>
<evidence type="ECO:0000259" key="5">
    <source>
        <dbReference type="Pfam" id="PF25963"/>
    </source>
</evidence>
<dbReference type="Proteomes" id="UP000541426">
    <property type="component" value="Unassembled WGS sequence"/>
</dbReference>
<comment type="subcellular location">
    <subcellularLocation>
        <location evidence="1">Cell envelope</location>
    </subcellularLocation>
</comment>